<reference evidence="2 3" key="1">
    <citation type="submission" date="2014-06" db="EMBL/GenBank/DDBJ databases">
        <title>Evolutionary Origins and Diversification of the Mycorrhizal Mutualists.</title>
        <authorList>
            <consortium name="DOE Joint Genome Institute"/>
            <consortium name="Mycorrhizal Genomics Consortium"/>
            <person name="Kohler A."/>
            <person name="Kuo A."/>
            <person name="Nagy L.G."/>
            <person name="Floudas D."/>
            <person name="Copeland A."/>
            <person name="Barry K.W."/>
            <person name="Cichocki N."/>
            <person name="Veneault-Fourrey C."/>
            <person name="LaButti K."/>
            <person name="Lindquist E.A."/>
            <person name="Lipzen A."/>
            <person name="Lundell T."/>
            <person name="Morin E."/>
            <person name="Murat C."/>
            <person name="Riley R."/>
            <person name="Ohm R."/>
            <person name="Sun H."/>
            <person name="Tunlid A."/>
            <person name="Henrissat B."/>
            <person name="Grigoriev I.V."/>
            <person name="Hibbett D.S."/>
            <person name="Martin F."/>
        </authorList>
    </citation>
    <scope>NUCLEOTIDE SEQUENCE [LARGE SCALE GENOMIC DNA]</scope>
    <source>
        <strain evidence="2 3">SS14</strain>
    </source>
</reference>
<accession>A0A0C9UG45</accession>
<dbReference type="Proteomes" id="UP000054279">
    <property type="component" value="Unassembled WGS sequence"/>
</dbReference>
<dbReference type="HOGENOM" id="CLU_1994074_0_0_1"/>
<dbReference type="AlphaFoldDB" id="A0A0C9UG45"/>
<organism evidence="2 3">
    <name type="scientific">Sphaerobolus stellatus (strain SS14)</name>
    <dbReference type="NCBI Taxonomy" id="990650"/>
    <lineage>
        <taxon>Eukaryota</taxon>
        <taxon>Fungi</taxon>
        <taxon>Dikarya</taxon>
        <taxon>Basidiomycota</taxon>
        <taxon>Agaricomycotina</taxon>
        <taxon>Agaricomycetes</taxon>
        <taxon>Phallomycetidae</taxon>
        <taxon>Geastrales</taxon>
        <taxon>Sphaerobolaceae</taxon>
        <taxon>Sphaerobolus</taxon>
    </lineage>
</organism>
<sequence>MTQVATSTSARLNAQSPSSSTQAAQHSTKTTSTTQPGQYDLASAYAYPQVQMSYTCAVYYTPQMQGQSFLPLEPSAIVKMVVLELMRTSNNRIRPSRHWRKIRRDFIQDSYPPRRKDKSLQVSSF</sequence>
<evidence type="ECO:0000313" key="2">
    <source>
        <dbReference type="EMBL" id="KIJ41993.1"/>
    </source>
</evidence>
<feature type="region of interest" description="Disordered" evidence="1">
    <location>
        <begin position="1"/>
        <end position="38"/>
    </location>
</feature>
<name>A0A0C9UG45_SPHS4</name>
<gene>
    <name evidence="2" type="ORF">M422DRAFT_780186</name>
</gene>
<feature type="compositionally biased region" description="Low complexity" evidence="1">
    <location>
        <begin position="14"/>
        <end position="35"/>
    </location>
</feature>
<keyword evidence="3" id="KW-1185">Reference proteome</keyword>
<evidence type="ECO:0000313" key="3">
    <source>
        <dbReference type="Proteomes" id="UP000054279"/>
    </source>
</evidence>
<proteinExistence type="predicted"/>
<dbReference type="EMBL" id="KN837133">
    <property type="protein sequence ID" value="KIJ41993.1"/>
    <property type="molecule type" value="Genomic_DNA"/>
</dbReference>
<feature type="compositionally biased region" description="Polar residues" evidence="1">
    <location>
        <begin position="1"/>
        <end position="13"/>
    </location>
</feature>
<evidence type="ECO:0000256" key="1">
    <source>
        <dbReference type="SAM" id="MobiDB-lite"/>
    </source>
</evidence>
<protein>
    <submittedName>
        <fullName evidence="2">Uncharacterized protein</fullName>
    </submittedName>
</protein>